<evidence type="ECO:0000313" key="4">
    <source>
        <dbReference type="Proteomes" id="UP001139353"/>
    </source>
</evidence>
<evidence type="ECO:0000256" key="2">
    <source>
        <dbReference type="ARBA" id="ARBA00008520"/>
    </source>
</evidence>
<dbReference type="RefSeq" id="WP_275680375.1">
    <property type="nucleotide sequence ID" value="NZ_JAJLJH010000001.1"/>
</dbReference>
<proteinExistence type="inferred from homology"/>
<dbReference type="EMBL" id="JAJLJH010000001">
    <property type="protein sequence ID" value="MCK9684342.1"/>
    <property type="molecule type" value="Genomic_DNA"/>
</dbReference>
<dbReference type="PANTHER" id="PTHR43649:SF32">
    <property type="entry name" value="SUGAR BINDING SECRETED PROTEIN"/>
    <property type="match status" value="1"/>
</dbReference>
<dbReference type="Pfam" id="PF01547">
    <property type="entry name" value="SBP_bac_1"/>
    <property type="match status" value="1"/>
</dbReference>
<reference evidence="3" key="1">
    <citation type="submission" date="2021-11" db="EMBL/GenBank/DDBJ databases">
        <title>BS-T2-15 a new species belonging to the Comamonadaceae family isolated from the soil of a French oak forest.</title>
        <authorList>
            <person name="Mieszkin S."/>
            <person name="Alain K."/>
        </authorList>
    </citation>
    <scope>NUCLEOTIDE SEQUENCE</scope>
    <source>
        <strain evidence="3">BS-T2-15</strain>
    </source>
</reference>
<evidence type="ECO:0000256" key="1">
    <source>
        <dbReference type="ARBA" id="ARBA00004418"/>
    </source>
</evidence>
<gene>
    <name evidence="3" type="ORF">LPC04_01325</name>
</gene>
<dbReference type="InterPro" id="IPR050490">
    <property type="entry name" value="Bact_solute-bd_prot1"/>
</dbReference>
<dbReference type="GO" id="GO:0042597">
    <property type="term" value="C:periplasmic space"/>
    <property type="evidence" value="ECO:0007669"/>
    <property type="project" value="UniProtKB-SubCell"/>
</dbReference>
<comment type="subcellular location">
    <subcellularLocation>
        <location evidence="1">Periplasm</location>
    </subcellularLocation>
</comment>
<dbReference type="Proteomes" id="UP001139353">
    <property type="component" value="Unassembled WGS sequence"/>
</dbReference>
<protein>
    <submittedName>
        <fullName evidence="3">Extracellular solute-binding protein</fullName>
    </submittedName>
</protein>
<dbReference type="AlphaFoldDB" id="A0A9X1YEW1"/>
<dbReference type="PROSITE" id="PS51318">
    <property type="entry name" value="TAT"/>
    <property type="match status" value="1"/>
</dbReference>
<dbReference type="InterPro" id="IPR006059">
    <property type="entry name" value="SBP"/>
</dbReference>
<keyword evidence="4" id="KW-1185">Reference proteome</keyword>
<dbReference type="InterPro" id="IPR006311">
    <property type="entry name" value="TAT_signal"/>
</dbReference>
<dbReference type="PANTHER" id="PTHR43649">
    <property type="entry name" value="ARABINOSE-BINDING PROTEIN-RELATED"/>
    <property type="match status" value="1"/>
</dbReference>
<comment type="similarity">
    <text evidence="2">Belongs to the bacterial solute-binding protein 1 family.</text>
</comment>
<sequence length="432" mass="47499">MTTSSDVEPGPRTFATTRRTVLAAGLAAAVVPGARAAPARTLTVAAFPLVDQIVKDAIPQWSKRHPDVAINVVMRQYDDHHTAMTTALSTAVYLPDVMALEASYVGKFSDGGGLSDLLQPRYDIGRHRARFVAYAYDQAINRKGQVVAAPTDIGPGTMLYRQDLLDRAGVAAADMQPSWDAYVDAGIRIKKATGANLIGNVRTFKDLMIRGGLRKGQGIYFDSDSNVLVDTPRFHRAFELSLRMRRNHLEGHLETWTNEWAEGFRRNMTATELGGSWMVGQMANWVAPATKGLWRATQLPESTWVSYGGTYYAIPRDSDPAKKALAWELIEMMTLDPSRQLAALETQDAFPALLAAQDDPLIDEPQPFLGGQRARELWREAARHITATAVHKQAKFAEDAVNAALDSVLDDGMPISQALSDVARLLELRAKR</sequence>
<dbReference type="SUPFAM" id="SSF53850">
    <property type="entry name" value="Periplasmic binding protein-like II"/>
    <property type="match status" value="1"/>
</dbReference>
<name>A0A9X1YEW1_9BURK</name>
<evidence type="ECO:0000313" key="3">
    <source>
        <dbReference type="EMBL" id="MCK9684342.1"/>
    </source>
</evidence>
<comment type="caution">
    <text evidence="3">The sequence shown here is derived from an EMBL/GenBank/DDBJ whole genome shotgun (WGS) entry which is preliminary data.</text>
</comment>
<organism evidence="3 4">
    <name type="scientific">Scleromatobacter humisilvae</name>
    <dbReference type="NCBI Taxonomy" id="2897159"/>
    <lineage>
        <taxon>Bacteria</taxon>
        <taxon>Pseudomonadati</taxon>
        <taxon>Pseudomonadota</taxon>
        <taxon>Betaproteobacteria</taxon>
        <taxon>Burkholderiales</taxon>
        <taxon>Sphaerotilaceae</taxon>
        <taxon>Scleromatobacter</taxon>
    </lineage>
</organism>
<dbReference type="Gene3D" id="3.40.190.10">
    <property type="entry name" value="Periplasmic binding protein-like II"/>
    <property type="match status" value="1"/>
</dbReference>
<accession>A0A9X1YEW1</accession>